<protein>
    <submittedName>
        <fullName evidence="1">Substrate-binding domain-containing protein</fullName>
    </submittedName>
</protein>
<proteinExistence type="predicted"/>
<dbReference type="EMBL" id="JBAFVH010000023">
    <property type="protein sequence ID" value="MFG1375155.1"/>
    <property type="molecule type" value="Genomic_DNA"/>
</dbReference>
<evidence type="ECO:0000313" key="2">
    <source>
        <dbReference type="Proteomes" id="UP001604002"/>
    </source>
</evidence>
<organism evidence="1 2">
    <name type="scientific">Xanthobacter oligotrophicus</name>
    <dbReference type="NCBI Taxonomy" id="2607286"/>
    <lineage>
        <taxon>Bacteria</taxon>
        <taxon>Pseudomonadati</taxon>
        <taxon>Pseudomonadota</taxon>
        <taxon>Alphaproteobacteria</taxon>
        <taxon>Hyphomicrobiales</taxon>
        <taxon>Xanthobacteraceae</taxon>
        <taxon>Xanthobacter</taxon>
    </lineage>
</organism>
<evidence type="ECO:0000313" key="1">
    <source>
        <dbReference type="EMBL" id="MFG1375155.1"/>
    </source>
</evidence>
<dbReference type="Gene3D" id="3.40.190.10">
    <property type="entry name" value="Periplasmic binding protein-like II"/>
    <property type="match status" value="2"/>
</dbReference>
<reference evidence="1 2" key="1">
    <citation type="submission" date="2024-02" db="EMBL/GenBank/DDBJ databases">
        <title>Expansion and revision of Xanthobacter and proposal of Roseixanthobacter gen. nov.</title>
        <authorList>
            <person name="Soltysiak M.P.M."/>
            <person name="Jalihal A."/>
            <person name="Ory A."/>
            <person name="Chrisophersen C."/>
            <person name="Lee A.D."/>
            <person name="Boulton J."/>
            <person name="Springer M."/>
        </authorList>
    </citation>
    <scope>NUCLEOTIDE SEQUENCE [LARGE SCALE GENOMIC DNA]</scope>
    <source>
        <strain evidence="1 2">23A</strain>
    </source>
</reference>
<comment type="caution">
    <text evidence="1">The sequence shown here is derived from an EMBL/GenBank/DDBJ whole genome shotgun (WGS) entry which is preliminary data.</text>
</comment>
<name>A0ABW7A4E3_9HYPH</name>
<dbReference type="PANTHER" id="PTHR30632:SF14">
    <property type="entry name" value="TUNGSTATE_MOLYBDATE_CHROMATE-BINDING PROTEIN MODA"/>
    <property type="match status" value="1"/>
</dbReference>
<dbReference type="Pfam" id="PF13531">
    <property type="entry name" value="SBP_bac_11"/>
    <property type="match status" value="1"/>
</dbReference>
<keyword evidence="2" id="KW-1185">Reference proteome</keyword>
<sequence>MAMEVLDSLTSWNGSGRKSSGVILAKTEQVEDVLSRRILKEIMACGAALSFFLIAPGAAQATNINLAVASNFYGDGVAGTNTSIIADIISDFQNAYSGYTVTVVANGATQTLKNQITTGNTSAVDLFLAADYTTPQDLAANYSTMVTGQAFPYALGVLAILSNTTAYNVSCGGAGSCGFTTGAGYTSVAIAAPTLAPYGEAARELLWQQFGIDYTTVTTIHTYTNITAAYNAVVNRTDPVGFVALSALCTSGNYPKAITTPLPANVQTAYAYSPFETTATSIARFYKPLLQGGIAITIGTSRTGPQNTELTAFKTFLQNFTVKVSSSTSDSAMVTRLKQYCYSPPSQ</sequence>
<accession>A0ABW7A4E3</accession>
<dbReference type="PANTHER" id="PTHR30632">
    <property type="entry name" value="MOLYBDATE-BINDING PERIPLASMIC PROTEIN"/>
    <property type="match status" value="1"/>
</dbReference>
<dbReference type="SUPFAM" id="SSF53850">
    <property type="entry name" value="Periplasmic binding protein-like II"/>
    <property type="match status" value="1"/>
</dbReference>
<dbReference type="InterPro" id="IPR050682">
    <property type="entry name" value="ModA/WtpA"/>
</dbReference>
<gene>
    <name evidence="1" type="ORF">V5F32_23520</name>
</gene>
<dbReference type="RefSeq" id="WP_393994682.1">
    <property type="nucleotide sequence ID" value="NZ_JBAFVH010000023.1"/>
</dbReference>
<dbReference type="Proteomes" id="UP001604002">
    <property type="component" value="Unassembled WGS sequence"/>
</dbReference>